<dbReference type="InterPro" id="IPR015231">
    <property type="entry name" value="DUF1934"/>
</dbReference>
<evidence type="ECO:0000313" key="2">
    <source>
        <dbReference type="Proteomes" id="UP001228376"/>
    </source>
</evidence>
<keyword evidence="2" id="KW-1185">Reference proteome</keyword>
<name>A0ABU5CDY5_9BACI</name>
<accession>A0ABU5CDY5</accession>
<proteinExistence type="predicted"/>
<gene>
    <name evidence="1" type="ORF">P5G51_003100</name>
</gene>
<dbReference type="Proteomes" id="UP001228376">
    <property type="component" value="Unassembled WGS sequence"/>
</dbReference>
<dbReference type="RefSeq" id="WP_306065374.1">
    <property type="nucleotide sequence ID" value="NZ_JAROCA020000001.1"/>
</dbReference>
<dbReference type="Gene3D" id="2.40.128.20">
    <property type="match status" value="1"/>
</dbReference>
<protein>
    <submittedName>
        <fullName evidence="1">DUF1934 domain-containing protein</fullName>
    </submittedName>
</protein>
<dbReference type="InterPro" id="IPR012674">
    <property type="entry name" value="Calycin"/>
</dbReference>
<organism evidence="1 2">
    <name type="scientific">Tigheibacillus jepli</name>
    <dbReference type="NCBI Taxonomy" id="3035914"/>
    <lineage>
        <taxon>Bacteria</taxon>
        <taxon>Bacillati</taxon>
        <taxon>Bacillota</taxon>
        <taxon>Bacilli</taxon>
        <taxon>Bacillales</taxon>
        <taxon>Bacillaceae</taxon>
        <taxon>Tigheibacillus</taxon>
    </lineage>
</organism>
<evidence type="ECO:0000313" key="1">
    <source>
        <dbReference type="EMBL" id="MDY0404529.1"/>
    </source>
</evidence>
<dbReference type="SUPFAM" id="SSF50814">
    <property type="entry name" value="Lipocalins"/>
    <property type="match status" value="1"/>
</dbReference>
<comment type="caution">
    <text evidence="1">The sequence shown here is derived from an EMBL/GenBank/DDBJ whole genome shotgun (WGS) entry which is preliminary data.</text>
</comment>
<reference evidence="1 2" key="1">
    <citation type="submission" date="2023-10" db="EMBL/GenBank/DDBJ databases">
        <title>179-bfca-hs.</title>
        <authorList>
            <person name="Miliotis G."/>
            <person name="Sengupta P."/>
            <person name="Hameed A."/>
            <person name="Chuvochina M."/>
            <person name="Mcdonagh F."/>
            <person name="Simpson A.C."/>
            <person name="Singh N.K."/>
            <person name="Rekha P.D."/>
            <person name="Raman K."/>
            <person name="Hugenholtz P."/>
            <person name="Venkateswaran K."/>
        </authorList>
    </citation>
    <scope>NUCLEOTIDE SEQUENCE [LARGE SCALE GENOMIC DNA]</scope>
    <source>
        <strain evidence="1 2">179-BFC-A-HS</strain>
    </source>
</reference>
<dbReference type="EMBL" id="JAROCA020000001">
    <property type="protein sequence ID" value="MDY0404529.1"/>
    <property type="molecule type" value="Genomic_DNA"/>
</dbReference>
<dbReference type="Pfam" id="PF09148">
    <property type="entry name" value="DUF1934"/>
    <property type="match status" value="1"/>
</dbReference>
<sequence>MGRRVKITLQTMIDDHGQLERHATSETGDFVRKGQLDVLTFDETLDSQIPPVRNMITIQKEKVNIKRSGPVTMNQQFLLHQHTENVYMHPHGSLHMETHTEKMHYHVNHSPFEGKLTIAYTVKLNGSEKRAHKLMLHFKEENE</sequence>